<dbReference type="InterPro" id="IPR008979">
    <property type="entry name" value="Galactose-bd-like_sf"/>
</dbReference>
<reference evidence="6 7" key="1">
    <citation type="submission" date="2019-01" db="EMBL/GenBank/DDBJ databases">
        <title>Lacibacter sp. strain TTM-7.</title>
        <authorList>
            <person name="Chen W.-M."/>
        </authorList>
    </citation>
    <scope>NUCLEOTIDE SEQUENCE [LARGE SCALE GENOMIC DNA]</scope>
    <source>
        <strain evidence="6 7">TTM-7</strain>
    </source>
</reference>
<keyword evidence="2" id="KW-0964">Secreted</keyword>
<dbReference type="NCBIfam" id="NF033679">
    <property type="entry name" value="DNRLRE_dom"/>
    <property type="match status" value="1"/>
</dbReference>
<dbReference type="RefSeq" id="WP_129132657.1">
    <property type="nucleotide sequence ID" value="NZ_SDHW01000008.1"/>
</dbReference>
<dbReference type="InterPro" id="IPR022409">
    <property type="entry name" value="PKD/Chitinase_dom"/>
</dbReference>
<evidence type="ECO:0000256" key="2">
    <source>
        <dbReference type="ARBA" id="ARBA00022525"/>
    </source>
</evidence>
<dbReference type="EMBL" id="SDHW01000008">
    <property type="protein sequence ID" value="RXK57733.1"/>
    <property type="molecule type" value="Genomic_DNA"/>
</dbReference>
<proteinExistence type="predicted"/>
<dbReference type="Gene3D" id="2.60.120.260">
    <property type="entry name" value="Galactose-binding domain-like"/>
    <property type="match status" value="2"/>
</dbReference>
<comment type="subcellular location">
    <subcellularLocation>
        <location evidence="1">Secreted</location>
    </subcellularLocation>
</comment>
<dbReference type="NCBIfam" id="TIGR04183">
    <property type="entry name" value="Por_Secre_tail"/>
    <property type="match status" value="1"/>
</dbReference>
<evidence type="ECO:0000259" key="5">
    <source>
        <dbReference type="PROSITE" id="PS50022"/>
    </source>
</evidence>
<feature type="chain" id="PRO_5020651350" evidence="4">
    <location>
        <begin position="25"/>
        <end position="1637"/>
    </location>
</feature>
<comment type="caution">
    <text evidence="6">The sequence shown here is derived from an EMBL/GenBank/DDBJ whole genome shotgun (WGS) entry which is preliminary data.</text>
</comment>
<feature type="domain" description="F5/8 type C" evidence="5">
    <location>
        <begin position="796"/>
        <end position="944"/>
    </location>
</feature>
<evidence type="ECO:0000256" key="1">
    <source>
        <dbReference type="ARBA" id="ARBA00004613"/>
    </source>
</evidence>
<dbReference type="Proteomes" id="UP000290204">
    <property type="component" value="Unassembled WGS sequence"/>
</dbReference>
<keyword evidence="7" id="KW-1185">Reference proteome</keyword>
<dbReference type="GO" id="GO:0005576">
    <property type="term" value="C:extracellular region"/>
    <property type="evidence" value="ECO:0007669"/>
    <property type="project" value="UniProtKB-SubCell"/>
</dbReference>
<evidence type="ECO:0000313" key="7">
    <source>
        <dbReference type="Proteomes" id="UP000290204"/>
    </source>
</evidence>
<dbReference type="Gene3D" id="2.130.10.10">
    <property type="entry name" value="YVTN repeat-like/Quinoprotein amine dehydrogenase"/>
    <property type="match status" value="4"/>
</dbReference>
<dbReference type="CDD" id="cd15482">
    <property type="entry name" value="Sialidase_non-viral"/>
    <property type="match status" value="1"/>
</dbReference>
<dbReference type="SMART" id="SM00231">
    <property type="entry name" value="FA58C"/>
    <property type="match status" value="2"/>
</dbReference>
<feature type="domain" description="F5/8 type C" evidence="5">
    <location>
        <begin position="1134"/>
        <end position="1280"/>
    </location>
</feature>
<dbReference type="Pfam" id="PF00754">
    <property type="entry name" value="F5_F8_type_C"/>
    <property type="match status" value="2"/>
</dbReference>
<dbReference type="OrthoDB" id="9757947at2"/>
<dbReference type="Pfam" id="PF18962">
    <property type="entry name" value="Por_Secre_tail"/>
    <property type="match status" value="1"/>
</dbReference>
<dbReference type="SMART" id="SM00089">
    <property type="entry name" value="PKD"/>
    <property type="match status" value="4"/>
</dbReference>
<dbReference type="InterPro" id="IPR055372">
    <property type="entry name" value="CBM96"/>
</dbReference>
<dbReference type="SUPFAM" id="SSF49785">
    <property type="entry name" value="Galactose-binding domain-like"/>
    <property type="match status" value="2"/>
</dbReference>
<name>A0A4Q1CDJ9_9BACT</name>
<dbReference type="SUPFAM" id="SSF110296">
    <property type="entry name" value="Oligoxyloglucan reducing end-specific cellobiohydrolase"/>
    <property type="match status" value="3"/>
</dbReference>
<dbReference type="InterPro" id="IPR000421">
    <property type="entry name" value="FA58C"/>
</dbReference>
<dbReference type="InterPro" id="IPR026444">
    <property type="entry name" value="Secre_tail"/>
</dbReference>
<evidence type="ECO:0000256" key="4">
    <source>
        <dbReference type="SAM" id="SignalP"/>
    </source>
</evidence>
<protein>
    <submittedName>
        <fullName evidence="6">DNRLRE domain-containing protein</fullName>
    </submittedName>
</protein>
<accession>A0A4Q1CDJ9</accession>
<evidence type="ECO:0000313" key="6">
    <source>
        <dbReference type="EMBL" id="RXK57733.1"/>
    </source>
</evidence>
<feature type="signal peptide" evidence="4">
    <location>
        <begin position="1"/>
        <end position="24"/>
    </location>
</feature>
<dbReference type="InterPro" id="IPR013783">
    <property type="entry name" value="Ig-like_fold"/>
</dbReference>
<dbReference type="PROSITE" id="PS50022">
    <property type="entry name" value="FA58C_3"/>
    <property type="match status" value="2"/>
</dbReference>
<dbReference type="Pfam" id="PF24517">
    <property type="entry name" value="CBM96"/>
    <property type="match status" value="1"/>
</dbReference>
<sequence>MNKLFISAITTIALVLLCSSITFAQTGNWNEVGPINFPTNVSGQINGIGRVEQIKFDPVNPLRMYAVCPRAVFISNDTATTWAVLAGTDDLPTNTAMASICIDHTNNSVLYIGTGDANYYGTGSGVWKSTDGGATFNLSNNGMGNKLVVEIVMSSTDNNTLVAAANDGLYKSTNAGATWVLTSPVAQMTDLVVKAVVNSNTLYAVARNNQNIYISNDFGSTWTTTALSATLPSNGGRVAVTPANPNVVYVGYVGSNTTGPVKGGIIYQSTDAGATFTMKKGDDSPNLNGYNGTSTGQGNYNWEIEADPLDANTLYTCAHIIWKSTNGGTTWVQAQASWAYILHTDQHHMVFNPNNHNQLFNANDGGVWINRDHVATNTWTPKSNGLAATEFYTSANSHGYKYLIGGGTQDNGEVFYKDNTWKTNRGGDWTSKYFTDNTNANRFVYVQNGKYRDLMNSPSSSEVSFGVPATTSNNDLYAASYQDANTGFYAQSNTSGAVYGLYKTTNLQTTTPVWTAVNGFTPTVQMYAMAVSPADANILYILSRNKTVVRSTDALGAATFTSVASAPMPSGTPSNGGLAVLKSGVVYMSSDGYVFRSGDQGVTWLAVGSGPVTTLLNGQKIKEIIADTSQAASEVIYAITSQGVYYKKTTINDWAFLGAANLPTVASITDMDIYYDPNNSANSALRISTYGRGLWECSLQAASGMPPVVTFTTPQNNAAIAAGSSVNITVGATDADGSITKVEFFINGLKVGEDATSPYTYAWNNIAAGGYVLSAKATDNSGAYATGYANVNAVVACPGSTNVSKGNLNLYYYDSQEISGENGAASNAVDGNTGTIWHTQWSGSVAPLPHELRLSLGTTYTVNSFKYLPRQSGTNGRVGQYEIYVSTDSLNWGTPVATGTFANDATEKVVSFAEKQGKFVRFRALSEVNGQQYSSAAEINVGICNQGIAPTVAITSPANNASFNTPVNINIDATASDADGSVTKVEFYEGANKLGEDLTAPYSFTWNNVAVGSYALTARATDNAGLITTSAVVNITVANPNVAPTVSVTAPANNAVFTAPATVNITATASDTDGTVTKVEFFQGAVKLGEDLTSPYSYSWSGVAAGSYAITARATDNNGAVTTSSVINITVNFCTPAIISSSLVSIAYVNSQETSAENGSATNVLDDNTSTIWHTKYSGTTDPYPHEVQLDLGATYAVTSFRYLPRQNSTNGRVANYEIYVSNSTSSWGTAVATGTFANDATEKIVTFNEKSGRYVRFRALSEVNGNAWASAAELKVGGCYAGSNTSPTVSITSPANNASFTAPATITINANASDADGSINKVEFFNGSTKLGEDLTSPYSYTWNNVAAGSYTLTAVATDNIGATTTSTAVAVTVNSNTTLSPIADSYVRDGNTYKNQNYGTSTALTVKKDVTAYNREIFMKFNLNGAASFNTALLRLNIASAGITVTNTTWSVYYVSSDSWTETGVTWNNKPASTTLLATVQGQSSGWVEWNISAQALSEFAGDKTLSLRIVSTVIDPTSDATFNSKEVTTTSVRPQLLLTNTPGTGINPPVTVMPLDFTIKAWPNPSNSEFTLDITGSSQEKVYIRVTNTNGQVVQQLTTTTNQIVSFGEKLNRGVYYVEVRQGETRKLVKLVKQ</sequence>
<evidence type="ECO:0000256" key="3">
    <source>
        <dbReference type="ARBA" id="ARBA00022729"/>
    </source>
</evidence>
<organism evidence="6 7">
    <name type="scientific">Lacibacter luteus</name>
    <dbReference type="NCBI Taxonomy" id="2508719"/>
    <lineage>
        <taxon>Bacteria</taxon>
        <taxon>Pseudomonadati</taxon>
        <taxon>Bacteroidota</taxon>
        <taxon>Chitinophagia</taxon>
        <taxon>Chitinophagales</taxon>
        <taxon>Chitinophagaceae</taxon>
        <taxon>Lacibacter</taxon>
    </lineage>
</organism>
<gene>
    <name evidence="6" type="ORF">ESA94_19615</name>
</gene>
<dbReference type="Pfam" id="PF17957">
    <property type="entry name" value="Big_7"/>
    <property type="match status" value="4"/>
</dbReference>
<dbReference type="Gene3D" id="2.60.40.10">
    <property type="entry name" value="Immunoglobulins"/>
    <property type="match status" value="4"/>
</dbReference>
<dbReference type="InterPro" id="IPR015943">
    <property type="entry name" value="WD40/YVTN_repeat-like_dom_sf"/>
</dbReference>
<keyword evidence="3 4" id="KW-0732">Signal</keyword>